<dbReference type="Gene3D" id="3.40.190.10">
    <property type="entry name" value="Periplasmic binding protein-like II"/>
    <property type="match status" value="2"/>
</dbReference>
<name>A0ABM4AIU3_VANTA</name>
<keyword evidence="3" id="KW-0813">Transport</keyword>
<dbReference type="SUPFAM" id="SSF53850">
    <property type="entry name" value="Periplasmic binding protein-like II"/>
    <property type="match status" value="2"/>
</dbReference>
<feature type="transmembrane region" description="Helical" evidence="13">
    <location>
        <begin position="572"/>
        <end position="592"/>
    </location>
</feature>
<sequence>MLLIPEISCHIQILLQIIVTNYLNSSNCITVVSENALLFNLPNSFMYLHANNTDDLANLMLNASEMGCSDYIVQINDPEIFMTAFEKVVHVGNVRRSDRKVIMLPVQNKNIASNNSDENFINILSMKEVSFVANILLIVPSDLNSECGTYDLITHKFVGPDENNKPIWLDTWHSCTSKFEKNANLFPHNMSNLYGKIVKVAGFTYTPYVLLDLDSTTPLGRDGIEVRIVDEFCRWINCTVEIVRDDEHEWGEIYDNLTGVGVIGNVFEDRADLGITALYSWFEEYVVMDFSAPFLRTGITCIAPSPRLLASWEMPLLPFSLYMWIGLFFTFIYASLALIVAKGFVADDVFLTTFGIMITQSQPESGFSSWRIRSVVGWMMMTGLVLDNAYGGGLASTFTVPKYEPTIDTIQDIVDRQLTWGATHDAWIFSLILSQEPLIRNLLSLFRTYPAEELNRRSFTRNMAFSIEKLPAENFAIGNYITKEALLDLTIMVEEFYAEQCVVMMRKSSMYTNKLSDLIGRLHETGLLLAWETQIALRYLDYKVQLEVKLSRSKRDVENIEPLALRHVEGIFIIYAIGIILSFLTFVIEMFIHRKKLKSVSLKYLNMLTLMPETMWPLKILLQVVISNYLHSSYCITVVSEEHLDIKLPNHFMYFSANSFESFTNLMLNASEMGCSDYIVQMSEPEIFMNAFENVVHMGNIRRSDRKIIILPTQSADSNIKKKLLSILSMKEVSFVANILLVIPSDVSYDCDAYDLITHKFVGLADHSTPIYLDRWNSCTRKFEKNGNLFPHDMSNLYGKTVKAAGFTYKPYILLDLDSTIVSEGRDGMDVRIINEFCRWINCTIELVRNDEHQWGEIYGNLTGVGVLGNVVEDKADLGITALYSWYDEFVVMDFSAPYIRTGVTCIAPSPSLLPSWKLPLLPFTLYMWIALFFTFIFASLALIVVKKFETDKVFLITFGIMITQSQPESGFPTWRIRSVIGWMMIAGLVLDNAYGGGLASTFTVPKYEPTVDTIQDIVDRNLIWGATHDAWTFSLILSQEPRIKKLVSLYKTYSAEELIRQSFIRDIAFGIEKLPAGTFAIGEYITKEASLDYTIMLEEFYFEQCIMMMRKSSVYTNKLSDLIGRLHESGLLLAWENQIALQYLDYKVQLAVKLSRSKKDIETVEPLALRHVQGIFFIYAVGVVVSLLALGIEVLVHRNK</sequence>
<feature type="transmembrane region" description="Helical" evidence="13">
    <location>
        <begin position="321"/>
        <end position="341"/>
    </location>
</feature>
<keyword evidence="8 13" id="KW-0472">Membrane</keyword>
<dbReference type="Gene3D" id="1.10.287.70">
    <property type="match status" value="2"/>
</dbReference>
<gene>
    <name evidence="17" type="primary">LOC113393295</name>
</gene>
<proteinExistence type="inferred from homology"/>
<dbReference type="RefSeq" id="XP_064071219.1">
    <property type="nucleotide sequence ID" value="XM_064215149.1"/>
</dbReference>
<evidence type="ECO:0000256" key="11">
    <source>
        <dbReference type="ARBA" id="ARBA00023286"/>
    </source>
</evidence>
<evidence type="ECO:0000256" key="8">
    <source>
        <dbReference type="ARBA" id="ARBA00023136"/>
    </source>
</evidence>
<reference evidence="17" key="1">
    <citation type="submission" date="2025-08" db="UniProtKB">
        <authorList>
            <consortium name="RefSeq"/>
        </authorList>
    </citation>
    <scope>IDENTIFICATION</scope>
    <source>
        <tissue evidence="17">Whole body</tissue>
    </source>
</reference>
<evidence type="ECO:0000256" key="4">
    <source>
        <dbReference type="ARBA" id="ARBA00022475"/>
    </source>
</evidence>
<feature type="transmembrane region" description="Helical" evidence="13">
    <location>
        <begin position="926"/>
        <end position="946"/>
    </location>
</feature>
<protein>
    <submittedName>
        <fullName evidence="17">Uncharacterized protein LOC113393295</fullName>
    </submittedName>
</protein>
<feature type="domain" description="Ionotropic glutamate receptor C-terminal" evidence="14">
    <location>
        <begin position="947"/>
        <end position="1184"/>
    </location>
</feature>
<evidence type="ECO:0000256" key="6">
    <source>
        <dbReference type="ARBA" id="ARBA00022989"/>
    </source>
</evidence>
<evidence type="ECO:0000256" key="1">
    <source>
        <dbReference type="ARBA" id="ARBA00004651"/>
    </source>
</evidence>
<keyword evidence="11" id="KW-1071">Ligand-gated ion channel</keyword>
<evidence type="ECO:0000259" key="14">
    <source>
        <dbReference type="Pfam" id="PF00060"/>
    </source>
</evidence>
<dbReference type="PANTHER" id="PTHR42643">
    <property type="entry name" value="IONOTROPIC RECEPTOR 20A-RELATED"/>
    <property type="match status" value="1"/>
</dbReference>
<organism evidence="16 17">
    <name type="scientific">Vanessa tameamea</name>
    <name type="common">Kamehameha butterfly</name>
    <dbReference type="NCBI Taxonomy" id="334116"/>
    <lineage>
        <taxon>Eukaryota</taxon>
        <taxon>Metazoa</taxon>
        <taxon>Ecdysozoa</taxon>
        <taxon>Arthropoda</taxon>
        <taxon>Hexapoda</taxon>
        <taxon>Insecta</taxon>
        <taxon>Pterygota</taxon>
        <taxon>Neoptera</taxon>
        <taxon>Endopterygota</taxon>
        <taxon>Lepidoptera</taxon>
        <taxon>Glossata</taxon>
        <taxon>Ditrysia</taxon>
        <taxon>Papilionoidea</taxon>
        <taxon>Nymphalidae</taxon>
        <taxon>Nymphalinae</taxon>
        <taxon>Vanessa</taxon>
    </lineage>
</organism>
<evidence type="ECO:0000256" key="2">
    <source>
        <dbReference type="ARBA" id="ARBA00008685"/>
    </source>
</evidence>
<keyword evidence="4" id="KW-1003">Cell membrane</keyword>
<evidence type="ECO:0000256" key="13">
    <source>
        <dbReference type="SAM" id="Phobius"/>
    </source>
</evidence>
<keyword evidence="5 13" id="KW-0812">Transmembrane</keyword>
<dbReference type="InterPro" id="IPR001320">
    <property type="entry name" value="Iontro_rcpt_C"/>
</dbReference>
<comment type="subcellular location">
    <subcellularLocation>
        <location evidence="1">Cell membrane</location>
        <topology evidence="1">Multi-pass membrane protein</topology>
    </subcellularLocation>
</comment>
<dbReference type="GeneID" id="113393295"/>
<keyword evidence="12" id="KW-0407">Ion channel</keyword>
<feature type="domain" description="Ionotropic glutamate receptor L-glutamate and glycine-binding" evidence="15">
    <location>
        <begin position="198"/>
        <end position="305"/>
    </location>
</feature>
<feature type="domain" description="Ionotropic glutamate receptor L-glutamate and glycine-binding" evidence="15">
    <location>
        <begin position="807"/>
        <end position="911"/>
    </location>
</feature>
<evidence type="ECO:0000256" key="10">
    <source>
        <dbReference type="ARBA" id="ARBA00023180"/>
    </source>
</evidence>
<keyword evidence="7" id="KW-0406">Ion transport</keyword>
<comment type="similarity">
    <text evidence="2">Belongs to the glutamate-gated ion channel (TC 1.A.10.1) family.</text>
</comment>
<dbReference type="Pfam" id="PF10613">
    <property type="entry name" value="Lig_chan-Glu_bd"/>
    <property type="match status" value="2"/>
</dbReference>
<evidence type="ECO:0000313" key="16">
    <source>
        <dbReference type="Proteomes" id="UP001652626"/>
    </source>
</evidence>
<dbReference type="InterPro" id="IPR019594">
    <property type="entry name" value="Glu/Gly-bd"/>
</dbReference>
<dbReference type="Pfam" id="PF00060">
    <property type="entry name" value="Lig_chan"/>
    <property type="match status" value="2"/>
</dbReference>
<dbReference type="InterPro" id="IPR052192">
    <property type="entry name" value="Insect_Ionotropic_Sensory_Rcpt"/>
</dbReference>
<feature type="domain" description="Ionotropic glutamate receptor C-terminal" evidence="14">
    <location>
        <begin position="348"/>
        <end position="579"/>
    </location>
</feature>
<keyword evidence="16" id="KW-1185">Reference proteome</keyword>
<evidence type="ECO:0000256" key="7">
    <source>
        <dbReference type="ARBA" id="ARBA00023065"/>
    </source>
</evidence>
<keyword evidence="10" id="KW-0325">Glycoprotein</keyword>
<dbReference type="Proteomes" id="UP001652626">
    <property type="component" value="Chromosome 6"/>
</dbReference>
<keyword evidence="9" id="KW-0675">Receptor</keyword>
<evidence type="ECO:0000256" key="12">
    <source>
        <dbReference type="ARBA" id="ARBA00023303"/>
    </source>
</evidence>
<accession>A0ABM4AIU3</accession>
<evidence type="ECO:0000256" key="9">
    <source>
        <dbReference type="ARBA" id="ARBA00023170"/>
    </source>
</evidence>
<evidence type="ECO:0000256" key="5">
    <source>
        <dbReference type="ARBA" id="ARBA00022692"/>
    </source>
</evidence>
<dbReference type="PANTHER" id="PTHR42643:SF40">
    <property type="entry name" value="IONOTROPIC RECEPTOR 41A-RELATED"/>
    <property type="match status" value="1"/>
</dbReference>
<evidence type="ECO:0000313" key="17">
    <source>
        <dbReference type="RefSeq" id="XP_064071219.1"/>
    </source>
</evidence>
<evidence type="ECO:0000256" key="3">
    <source>
        <dbReference type="ARBA" id="ARBA00022448"/>
    </source>
</evidence>
<feature type="transmembrane region" description="Helical" evidence="13">
    <location>
        <begin position="1177"/>
        <end position="1197"/>
    </location>
</feature>
<keyword evidence="6 13" id="KW-1133">Transmembrane helix</keyword>
<evidence type="ECO:0000259" key="15">
    <source>
        <dbReference type="Pfam" id="PF10613"/>
    </source>
</evidence>